<dbReference type="CDD" id="cd00009">
    <property type="entry name" value="AAA"/>
    <property type="match status" value="1"/>
</dbReference>
<dbReference type="Pfam" id="PF07728">
    <property type="entry name" value="AAA_5"/>
    <property type="match status" value="1"/>
</dbReference>
<evidence type="ECO:0000313" key="3">
    <source>
        <dbReference type="Proteomes" id="UP000463700"/>
    </source>
</evidence>
<evidence type="ECO:0000313" key="2">
    <source>
        <dbReference type="EMBL" id="KAE8760827.1"/>
    </source>
</evidence>
<dbReference type="InterPro" id="IPR027417">
    <property type="entry name" value="P-loop_NTPase"/>
</dbReference>
<feature type="domain" description="AAA+ ATPase" evidence="1">
    <location>
        <begin position="473"/>
        <end position="643"/>
    </location>
</feature>
<dbReference type="InterPro" id="IPR052934">
    <property type="entry name" value="Methyl-DNA_Rec/Restrict_Enz"/>
</dbReference>
<dbReference type="EMBL" id="VOSW01000008">
    <property type="protein sequence ID" value="KAE8760827.1"/>
    <property type="molecule type" value="Genomic_DNA"/>
</dbReference>
<evidence type="ECO:0000259" key="1">
    <source>
        <dbReference type="SMART" id="SM00382"/>
    </source>
</evidence>
<name>A0A6N6WJF6_9BURK</name>
<organism evidence="2 3">
    <name type="scientific">Paraburkholderia madseniana</name>
    <dbReference type="NCBI Taxonomy" id="2599607"/>
    <lineage>
        <taxon>Bacteria</taxon>
        <taxon>Pseudomonadati</taxon>
        <taxon>Pseudomonadota</taxon>
        <taxon>Betaproteobacteria</taxon>
        <taxon>Burkholderiales</taxon>
        <taxon>Burkholderiaceae</taxon>
        <taxon>Paraburkholderia</taxon>
    </lineage>
</organism>
<dbReference type="InterPro" id="IPR003593">
    <property type="entry name" value="AAA+_ATPase"/>
</dbReference>
<dbReference type="GO" id="GO:0005524">
    <property type="term" value="F:ATP binding"/>
    <property type="evidence" value="ECO:0007669"/>
    <property type="project" value="InterPro"/>
</dbReference>
<dbReference type="Proteomes" id="UP000463700">
    <property type="component" value="Unassembled WGS sequence"/>
</dbReference>
<dbReference type="SMART" id="SM00382">
    <property type="entry name" value="AAA"/>
    <property type="match status" value="1"/>
</dbReference>
<accession>A0A6N6WJF6</accession>
<dbReference type="PANTHER" id="PTHR37291:SF1">
    <property type="entry name" value="TYPE IV METHYL-DIRECTED RESTRICTION ENZYME ECOKMCRB SUBUNIT"/>
    <property type="match status" value="1"/>
</dbReference>
<dbReference type="OrthoDB" id="9781481at2"/>
<dbReference type="PANTHER" id="PTHR37291">
    <property type="entry name" value="5-METHYLCYTOSINE-SPECIFIC RESTRICTION ENZYME B"/>
    <property type="match status" value="1"/>
</dbReference>
<dbReference type="GO" id="GO:0016887">
    <property type="term" value="F:ATP hydrolysis activity"/>
    <property type="evidence" value="ECO:0007669"/>
    <property type="project" value="InterPro"/>
</dbReference>
<dbReference type="SUPFAM" id="SSF52540">
    <property type="entry name" value="P-loop containing nucleoside triphosphate hydrolases"/>
    <property type="match status" value="1"/>
</dbReference>
<dbReference type="Gene3D" id="3.40.50.300">
    <property type="entry name" value="P-loop containing nucleotide triphosphate hydrolases"/>
    <property type="match status" value="1"/>
</dbReference>
<dbReference type="InterPro" id="IPR011704">
    <property type="entry name" value="ATPase_dyneun-rel_AAA"/>
</dbReference>
<dbReference type="AlphaFoldDB" id="A0A6N6WJF6"/>
<gene>
    <name evidence="2" type="ORF">FSO04_06265</name>
</gene>
<sequence>MADQKYENASGATWFVGASYGGTDDQTPRFLSEGIWENGFDDKHLDLVRSMRPGDHIAVKSSYTRKHDLPFDNRGHTVSVMAVKAVGKITENLNDGKRVRVDWTQVEPVREWYFYTHRGTVWRVLPGEWMTDGLIAFAFEGRPQDIDRFRNAPYWRERFGKTAPNKHRFGWTEFYEAVAEKMLAYAENRTPLIEGIHEIALRVPGLTYLHDKFPDGSSSPLRDICPFTAMGTFNRTMTDANRKTIAGELAKFLGVTVPAPESFEGIPVLNNQRSWFFRYADNRGSGDIDALWKVFAAASRMVEGEGSEVRADFAAAYDNAIEVWGVAWNLSTGLYWSHPWEFATLDSQSRNYINKRLRLQVATSRPQAPCEAESYLKLLDDLKSRFTEDSYPVHSFPELSLESWLYKDPVEEPTPPGDVHDNGAGNEISEDEAAQGAVQAAAPIVPYSVDDILRDGCFLEREEINSLIDRLRAKKNLILQGPPGTGKTWLAKRLAFALIGQKDESKIRAVQFHPNLSYEDFVRGWRPTGDGRLSLADGVFMQAIEAASKDPSSKFVVVIEEINRGNPAQIFGELLTLLEAGKRTPSEALELCYSDADGRHRPVHIPENLHVIGTMNIADRSLALVDLALRRRFAFIGLEPRLGNAWRNWVVEKRNVEPALAADIERRIGELNDQIHARLGKQFRIGHSYVTPDHRLEDGGTRQWFQQVVETEIGPLLDEYWFDAADEAQKACARLTEGW</sequence>
<dbReference type="RefSeq" id="WP_154558859.1">
    <property type="nucleotide sequence ID" value="NZ_VOSW01000008.1"/>
</dbReference>
<comment type="caution">
    <text evidence="2">The sequence shown here is derived from an EMBL/GenBank/DDBJ whole genome shotgun (WGS) entry which is preliminary data.</text>
</comment>
<reference evidence="2 3" key="1">
    <citation type="journal article" date="2020" name="Int. J. Syst. Evol. Microbiol.">
        <title>Paraburkholderia madseniana sp. nov., a phenolic acid-degrading bacterium isolated from acidic forest soil.</title>
        <authorList>
            <person name="Wilhelm R.C."/>
            <person name="Murphy S.J.L."/>
            <person name="Feriancek N.M."/>
            <person name="Karasz D.C."/>
            <person name="DeRito C.M."/>
            <person name="Newman J.D."/>
            <person name="Buckley D.H."/>
        </authorList>
    </citation>
    <scope>NUCLEOTIDE SEQUENCE [LARGE SCALE GENOMIC DNA]</scope>
    <source>
        <strain evidence="2 3">RP11</strain>
    </source>
</reference>
<protein>
    <submittedName>
        <fullName evidence="2">AAA domain-containing protein</fullName>
    </submittedName>
</protein>
<proteinExistence type="predicted"/>